<dbReference type="Proteomes" id="UP000198598">
    <property type="component" value="Unassembled WGS sequence"/>
</dbReference>
<dbReference type="InterPro" id="IPR029787">
    <property type="entry name" value="Nucleotide_cyclase"/>
</dbReference>
<name>A0A1I2BAP9_9BACT</name>
<dbReference type="Gene3D" id="3.30.70.1230">
    <property type="entry name" value="Nucleotide cyclase"/>
    <property type="match status" value="1"/>
</dbReference>
<evidence type="ECO:0000313" key="1">
    <source>
        <dbReference type="EMBL" id="SFE52220.1"/>
    </source>
</evidence>
<gene>
    <name evidence="1" type="ORF">SAMN05216167_11518</name>
</gene>
<keyword evidence="2" id="KW-1185">Reference proteome</keyword>
<reference evidence="1 2" key="1">
    <citation type="submission" date="2016-10" db="EMBL/GenBank/DDBJ databases">
        <authorList>
            <person name="de Groot N.N."/>
        </authorList>
    </citation>
    <scope>NUCLEOTIDE SEQUENCE [LARGE SCALE GENOMIC DNA]</scope>
    <source>
        <strain evidence="1 2">DSM 26130</strain>
    </source>
</reference>
<dbReference type="STRING" id="662367.SAMN05216167_11518"/>
<evidence type="ECO:0008006" key="3">
    <source>
        <dbReference type="Google" id="ProtNLM"/>
    </source>
</evidence>
<dbReference type="SUPFAM" id="SSF55073">
    <property type="entry name" value="Nucleotide cyclase"/>
    <property type="match status" value="1"/>
</dbReference>
<organism evidence="1 2">
    <name type="scientific">Spirosoma endophyticum</name>
    <dbReference type="NCBI Taxonomy" id="662367"/>
    <lineage>
        <taxon>Bacteria</taxon>
        <taxon>Pseudomonadati</taxon>
        <taxon>Bacteroidota</taxon>
        <taxon>Cytophagia</taxon>
        <taxon>Cytophagales</taxon>
        <taxon>Cytophagaceae</taxon>
        <taxon>Spirosoma</taxon>
    </lineage>
</organism>
<dbReference type="OrthoDB" id="9806704at2"/>
<accession>A0A1I2BAP9</accession>
<dbReference type="AlphaFoldDB" id="A0A1I2BAP9"/>
<protein>
    <recommendedName>
        <fullName evidence="3">Adenylate and Guanylate cyclase catalytic domain-containing protein</fullName>
    </recommendedName>
</protein>
<dbReference type="EMBL" id="FOLQ01000015">
    <property type="protein sequence ID" value="SFE52220.1"/>
    <property type="molecule type" value="Genomic_DNA"/>
</dbReference>
<proteinExistence type="predicted"/>
<sequence length="369" mass="42220">MRLYSNYLDAISQAVHSPTLMKGHDLQVLSTLAEARSTHRIIDPKAYATTASLEPATSMKTLADLLKRPVKLPVSGDHPDFIHLRATNGVEYHHITSMFMDVKNSTNFFKKYTTEQIRVIIQVIVTAATHTCALFDGHIQRMQYDGVFAYFGGRGVSREEGVRNAIQAASFFSYFVKYELPEVFEAMDIDDINARTGIDFGDDDDTLWCIYGTGNCTELTTTSLHTSLAPKMQHNAKTNGIMVGANVRDTAKLNPEFYDLTRDKIGNVDVNERYIFKDPDKKFFYTQYHFDWKKYLKETFHFVQTDSNGKLSIGYTPNLSEQERQRRQQLSDANRKIESGNYGYDKKFNVVPAGIQAPRERDFYDTRRD</sequence>
<evidence type="ECO:0000313" key="2">
    <source>
        <dbReference type="Proteomes" id="UP000198598"/>
    </source>
</evidence>
<dbReference type="RefSeq" id="WP_093831823.1">
    <property type="nucleotide sequence ID" value="NZ_FOLQ01000015.1"/>
</dbReference>